<keyword evidence="3" id="KW-1185">Reference proteome</keyword>
<gene>
    <name evidence="2" type="ORF">H0S73_07025</name>
</gene>
<dbReference type="PIRSF" id="PIRSF032162">
    <property type="entry name" value="UCP032162_imp"/>
    <property type="match status" value="1"/>
</dbReference>
<dbReference type="Proteomes" id="UP000572984">
    <property type="component" value="Unassembled WGS sequence"/>
</dbReference>
<name>A0A838BK87_9HYPH</name>
<dbReference type="InterPro" id="IPR019253">
    <property type="entry name" value="DUF2244_TM"/>
</dbReference>
<dbReference type="Pfam" id="PF10003">
    <property type="entry name" value="DUF2244"/>
    <property type="match status" value="1"/>
</dbReference>
<protein>
    <submittedName>
        <fullName evidence="2">DUF2244 domain-containing protein</fullName>
    </submittedName>
</protein>
<feature type="transmembrane region" description="Helical" evidence="1">
    <location>
        <begin position="60"/>
        <end position="79"/>
    </location>
</feature>
<keyword evidence="1" id="KW-0812">Transmembrane</keyword>
<keyword evidence="1" id="KW-0472">Membrane</keyword>
<comment type="caution">
    <text evidence="2">The sequence shown here is derived from an EMBL/GenBank/DDBJ whole genome shotgun (WGS) entry which is preliminary data.</text>
</comment>
<reference evidence="2 3" key="1">
    <citation type="submission" date="2020-07" db="EMBL/GenBank/DDBJ databases">
        <title>Draft genome and description of Microvirga mediterraneensis Marseille-Q2068 sp. nov.</title>
        <authorList>
            <person name="Boxberger M."/>
        </authorList>
    </citation>
    <scope>NUCLEOTIDE SEQUENCE [LARGE SCALE GENOMIC DNA]</scope>
    <source>
        <strain evidence="2 3">Marseille-Q2068</strain>
    </source>
</reference>
<accession>A0A838BK87</accession>
<evidence type="ECO:0000256" key="1">
    <source>
        <dbReference type="SAM" id="Phobius"/>
    </source>
</evidence>
<dbReference type="InterPro" id="IPR016990">
    <property type="entry name" value="UCP032162_TM"/>
</dbReference>
<sequence length="169" mass="19378">MASGKAPYSENERFERPVFSAVIRPHRSLSPQGFKTLMVLVCLTSVVASLPFVIMGFWPVAGFFGLDFLGLYIAFRVSYRQGQAFELLELTPIRLLFRKVSPRGDVKDWQFNPVWTRIDREIDDEYGLQHLSLRFRNEHVEIARDLSPPERETLADALGRALADVKRGH</sequence>
<keyword evidence="1" id="KW-1133">Transmembrane helix</keyword>
<dbReference type="RefSeq" id="WP_181051478.1">
    <property type="nucleotide sequence ID" value="NZ_JACDXJ010000001.1"/>
</dbReference>
<dbReference type="EMBL" id="JACDXJ010000001">
    <property type="protein sequence ID" value="MBA1155880.1"/>
    <property type="molecule type" value="Genomic_DNA"/>
</dbReference>
<evidence type="ECO:0000313" key="2">
    <source>
        <dbReference type="EMBL" id="MBA1155880.1"/>
    </source>
</evidence>
<proteinExistence type="predicted"/>
<organism evidence="2 3">
    <name type="scientific">Microvirga mediterraneensis</name>
    <dbReference type="NCBI Taxonomy" id="2754695"/>
    <lineage>
        <taxon>Bacteria</taxon>
        <taxon>Pseudomonadati</taxon>
        <taxon>Pseudomonadota</taxon>
        <taxon>Alphaproteobacteria</taxon>
        <taxon>Hyphomicrobiales</taxon>
        <taxon>Methylobacteriaceae</taxon>
        <taxon>Microvirga</taxon>
    </lineage>
</organism>
<dbReference type="AlphaFoldDB" id="A0A838BK87"/>
<evidence type="ECO:0000313" key="3">
    <source>
        <dbReference type="Proteomes" id="UP000572984"/>
    </source>
</evidence>